<dbReference type="AlphaFoldDB" id="A0AAE0VUZ1"/>
<dbReference type="Pfam" id="PF00135">
    <property type="entry name" value="COesterase"/>
    <property type="match status" value="1"/>
</dbReference>
<keyword evidence="4" id="KW-1185">Reference proteome</keyword>
<evidence type="ECO:0000259" key="2">
    <source>
        <dbReference type="Pfam" id="PF00135"/>
    </source>
</evidence>
<comment type="similarity">
    <text evidence="1">Belongs to the type-B carboxylesterase/lipase family.</text>
</comment>
<dbReference type="Gene3D" id="3.40.50.1820">
    <property type="entry name" value="alpha/beta hydrolase"/>
    <property type="match status" value="1"/>
</dbReference>
<evidence type="ECO:0000256" key="1">
    <source>
        <dbReference type="ARBA" id="ARBA00005964"/>
    </source>
</evidence>
<evidence type="ECO:0000313" key="3">
    <source>
        <dbReference type="EMBL" id="KAK3589980.1"/>
    </source>
</evidence>
<reference evidence="3" key="2">
    <citation type="journal article" date="2021" name="Genome Biol. Evol.">
        <title>Developing a high-quality reference genome for a parasitic bivalve with doubly uniparental inheritance (Bivalvia: Unionida).</title>
        <authorList>
            <person name="Smith C.H."/>
        </authorList>
    </citation>
    <scope>NUCLEOTIDE SEQUENCE</scope>
    <source>
        <strain evidence="3">CHS0354</strain>
        <tissue evidence="3">Mantle</tissue>
    </source>
</reference>
<gene>
    <name evidence="3" type="ORF">CHS0354_035006</name>
</gene>
<name>A0AAE0VUZ1_9BIVA</name>
<accession>A0AAE0VUZ1</accession>
<dbReference type="InterPro" id="IPR002018">
    <property type="entry name" value="CarbesteraseB"/>
</dbReference>
<evidence type="ECO:0000313" key="4">
    <source>
        <dbReference type="Proteomes" id="UP001195483"/>
    </source>
</evidence>
<sequence length="377" mass="42340">MPVMIFIHGESYEIGTGNAYDGSVLASYGRVIVITVNYRLGVLGFLSTGDDFAPGNYALFDLLAILSWTKENIVAFGGDKDRVTLFGHGHGAALINIFLFSSMATDETYFHRVVLQSGSALSSWALSVNPYMCARRLAINVNCTGHGSEQIIACLRSKPIEELIANVPLAPKYYTCYGPSLYNQVFSSLSIRILMNDKRTRFAKTPIIFGITRDEAYSYLTEQESQTGINKYRKTQIFKTLVQNIFQNNKQKIYDVLDHEYSTWDVPQDDATRRSNVINLLSDALYATPLIEMAQGHSKYNDTYLYVFSHSTISENYPKWVHGAHSDELPYIFGAPLVDGISPFPLEYDISEKILSENVMRFWTNFAKSGYVVVSSA</sequence>
<proteinExistence type="inferred from homology"/>
<dbReference type="SUPFAM" id="SSF53474">
    <property type="entry name" value="alpha/beta-Hydrolases"/>
    <property type="match status" value="1"/>
</dbReference>
<dbReference type="Proteomes" id="UP001195483">
    <property type="component" value="Unassembled WGS sequence"/>
</dbReference>
<reference evidence="3" key="3">
    <citation type="submission" date="2023-05" db="EMBL/GenBank/DDBJ databases">
        <authorList>
            <person name="Smith C.H."/>
        </authorList>
    </citation>
    <scope>NUCLEOTIDE SEQUENCE</scope>
    <source>
        <strain evidence="3">CHS0354</strain>
        <tissue evidence="3">Mantle</tissue>
    </source>
</reference>
<feature type="domain" description="Carboxylesterase type B" evidence="2">
    <location>
        <begin position="2"/>
        <end position="370"/>
    </location>
</feature>
<reference evidence="3" key="1">
    <citation type="journal article" date="2021" name="Genome Biol. Evol.">
        <title>A High-Quality Reference Genome for a Parasitic Bivalve with Doubly Uniparental Inheritance (Bivalvia: Unionida).</title>
        <authorList>
            <person name="Smith C.H."/>
        </authorList>
    </citation>
    <scope>NUCLEOTIDE SEQUENCE</scope>
    <source>
        <strain evidence="3">CHS0354</strain>
    </source>
</reference>
<comment type="caution">
    <text evidence="3">The sequence shown here is derived from an EMBL/GenBank/DDBJ whole genome shotgun (WGS) entry which is preliminary data.</text>
</comment>
<dbReference type="PANTHER" id="PTHR43903">
    <property type="entry name" value="NEUROLIGIN"/>
    <property type="match status" value="1"/>
</dbReference>
<dbReference type="InterPro" id="IPR029058">
    <property type="entry name" value="AB_hydrolase_fold"/>
</dbReference>
<protein>
    <recommendedName>
        <fullName evidence="2">Carboxylesterase type B domain-containing protein</fullName>
    </recommendedName>
</protein>
<dbReference type="EMBL" id="JAEAOA010002053">
    <property type="protein sequence ID" value="KAK3589980.1"/>
    <property type="molecule type" value="Genomic_DNA"/>
</dbReference>
<dbReference type="InterPro" id="IPR051093">
    <property type="entry name" value="Neuroligin/BSAL"/>
</dbReference>
<organism evidence="3 4">
    <name type="scientific">Potamilus streckersoni</name>
    <dbReference type="NCBI Taxonomy" id="2493646"/>
    <lineage>
        <taxon>Eukaryota</taxon>
        <taxon>Metazoa</taxon>
        <taxon>Spiralia</taxon>
        <taxon>Lophotrochozoa</taxon>
        <taxon>Mollusca</taxon>
        <taxon>Bivalvia</taxon>
        <taxon>Autobranchia</taxon>
        <taxon>Heteroconchia</taxon>
        <taxon>Palaeoheterodonta</taxon>
        <taxon>Unionida</taxon>
        <taxon>Unionoidea</taxon>
        <taxon>Unionidae</taxon>
        <taxon>Ambleminae</taxon>
        <taxon>Lampsilini</taxon>
        <taxon>Potamilus</taxon>
    </lineage>
</organism>